<reference evidence="1" key="1">
    <citation type="journal article" date="2023" name="Mol. Phylogenet. Evol.">
        <title>Genome-scale phylogeny and comparative genomics of the fungal order Sordariales.</title>
        <authorList>
            <person name="Hensen N."/>
            <person name="Bonometti L."/>
            <person name="Westerberg I."/>
            <person name="Brannstrom I.O."/>
            <person name="Guillou S."/>
            <person name="Cros-Aarteil S."/>
            <person name="Calhoun S."/>
            <person name="Haridas S."/>
            <person name="Kuo A."/>
            <person name="Mondo S."/>
            <person name="Pangilinan J."/>
            <person name="Riley R."/>
            <person name="LaButti K."/>
            <person name="Andreopoulos B."/>
            <person name="Lipzen A."/>
            <person name="Chen C."/>
            <person name="Yan M."/>
            <person name="Daum C."/>
            <person name="Ng V."/>
            <person name="Clum A."/>
            <person name="Steindorff A."/>
            <person name="Ohm R.A."/>
            <person name="Martin F."/>
            <person name="Silar P."/>
            <person name="Natvig D.O."/>
            <person name="Lalanne C."/>
            <person name="Gautier V."/>
            <person name="Ament-Velasquez S.L."/>
            <person name="Kruys A."/>
            <person name="Hutchinson M.I."/>
            <person name="Powell A.J."/>
            <person name="Barry K."/>
            <person name="Miller A.N."/>
            <person name="Grigoriev I.V."/>
            <person name="Debuchy R."/>
            <person name="Gladieux P."/>
            <person name="Hiltunen Thoren M."/>
            <person name="Johannesson H."/>
        </authorList>
    </citation>
    <scope>NUCLEOTIDE SEQUENCE</scope>
    <source>
        <strain evidence="1">PSN243</strain>
    </source>
</reference>
<keyword evidence="2" id="KW-1185">Reference proteome</keyword>
<evidence type="ECO:0000313" key="1">
    <source>
        <dbReference type="EMBL" id="KAK4450170.1"/>
    </source>
</evidence>
<dbReference type="Proteomes" id="UP001321760">
    <property type="component" value="Unassembled WGS sequence"/>
</dbReference>
<organism evidence="1 2">
    <name type="scientific">Podospora aff. communis PSN243</name>
    <dbReference type="NCBI Taxonomy" id="3040156"/>
    <lineage>
        <taxon>Eukaryota</taxon>
        <taxon>Fungi</taxon>
        <taxon>Dikarya</taxon>
        <taxon>Ascomycota</taxon>
        <taxon>Pezizomycotina</taxon>
        <taxon>Sordariomycetes</taxon>
        <taxon>Sordariomycetidae</taxon>
        <taxon>Sordariales</taxon>
        <taxon>Podosporaceae</taxon>
        <taxon>Podospora</taxon>
    </lineage>
</organism>
<dbReference type="AlphaFoldDB" id="A0AAV9GRK3"/>
<reference evidence="1" key="2">
    <citation type="submission" date="2023-05" db="EMBL/GenBank/DDBJ databases">
        <authorList>
            <consortium name="Lawrence Berkeley National Laboratory"/>
            <person name="Steindorff A."/>
            <person name="Hensen N."/>
            <person name="Bonometti L."/>
            <person name="Westerberg I."/>
            <person name="Brannstrom I.O."/>
            <person name="Guillou S."/>
            <person name="Cros-Aarteil S."/>
            <person name="Calhoun S."/>
            <person name="Haridas S."/>
            <person name="Kuo A."/>
            <person name="Mondo S."/>
            <person name="Pangilinan J."/>
            <person name="Riley R."/>
            <person name="Labutti K."/>
            <person name="Andreopoulos B."/>
            <person name="Lipzen A."/>
            <person name="Chen C."/>
            <person name="Yanf M."/>
            <person name="Daum C."/>
            <person name="Ng V."/>
            <person name="Clum A."/>
            <person name="Ohm R."/>
            <person name="Martin F."/>
            <person name="Silar P."/>
            <person name="Natvig D."/>
            <person name="Lalanne C."/>
            <person name="Gautier V."/>
            <person name="Ament-Velasquez S.L."/>
            <person name="Kruys A."/>
            <person name="Hutchinson M.I."/>
            <person name="Powell A.J."/>
            <person name="Barry K."/>
            <person name="Miller A.N."/>
            <person name="Grigoriev I.V."/>
            <person name="Debuchy R."/>
            <person name="Gladieux P."/>
            <person name="Thoren M.H."/>
            <person name="Johannesson H."/>
        </authorList>
    </citation>
    <scope>NUCLEOTIDE SEQUENCE</scope>
    <source>
        <strain evidence="1">PSN243</strain>
    </source>
</reference>
<proteinExistence type="predicted"/>
<comment type="caution">
    <text evidence="1">The sequence shown here is derived from an EMBL/GenBank/DDBJ whole genome shotgun (WGS) entry which is preliminary data.</text>
</comment>
<accession>A0AAV9GRK3</accession>
<dbReference type="EMBL" id="MU865933">
    <property type="protein sequence ID" value="KAK4450170.1"/>
    <property type="molecule type" value="Genomic_DNA"/>
</dbReference>
<gene>
    <name evidence="1" type="ORF">QBC34DRAFT_424778</name>
</gene>
<sequence>MNWYPSHRYKQPIISFGMLVANKLLAAEAAQVVYSKNKFRIHGDLESFLEQIWNRNKGCIRRLCLPFPSMDIHPYMMRFELEWIMEVEQVKNWEWRERVHALDHDDAWPRLKPGKKLKFLNSPHRVGEAGGGTSEGSVLGNSSIDCLMKIGPYVEALLEGYSEMILRGKEVDGRVTFRTGRPRLEARPLSWKVFWETGSPVGILPLKDRFIP</sequence>
<name>A0AAV9GRK3_9PEZI</name>
<protein>
    <submittedName>
        <fullName evidence="1">Uncharacterized protein</fullName>
    </submittedName>
</protein>
<evidence type="ECO:0000313" key="2">
    <source>
        <dbReference type="Proteomes" id="UP001321760"/>
    </source>
</evidence>